<accession>A0A7X1FB90</accession>
<evidence type="ECO:0000256" key="1">
    <source>
        <dbReference type="ARBA" id="ARBA00004127"/>
    </source>
</evidence>
<feature type="transmembrane region" description="Helical" evidence="7">
    <location>
        <begin position="277"/>
        <end position="299"/>
    </location>
</feature>
<keyword evidence="5 7" id="KW-1133">Transmembrane helix</keyword>
<dbReference type="Pfam" id="PF07690">
    <property type="entry name" value="MFS_1"/>
    <property type="match status" value="1"/>
</dbReference>
<dbReference type="InterPro" id="IPR036259">
    <property type="entry name" value="MFS_trans_sf"/>
</dbReference>
<dbReference type="InterPro" id="IPR011701">
    <property type="entry name" value="MFS"/>
</dbReference>
<dbReference type="GO" id="GO:0016020">
    <property type="term" value="C:membrane"/>
    <property type="evidence" value="ECO:0007669"/>
    <property type="project" value="TreeGrafter"/>
</dbReference>
<comment type="similarity">
    <text evidence="2">Belongs to the major facilitator superfamily.</text>
</comment>
<feature type="domain" description="Major facilitator superfamily (MFS) profile" evidence="8">
    <location>
        <begin position="35"/>
        <end position="446"/>
    </location>
</feature>
<comment type="subcellular location">
    <subcellularLocation>
        <location evidence="1">Endomembrane system</location>
        <topology evidence="1">Multi-pass membrane protein</topology>
    </subcellularLocation>
</comment>
<dbReference type="GO" id="GO:0012505">
    <property type="term" value="C:endomembrane system"/>
    <property type="evidence" value="ECO:0007669"/>
    <property type="project" value="UniProtKB-SubCell"/>
</dbReference>
<evidence type="ECO:0000256" key="6">
    <source>
        <dbReference type="ARBA" id="ARBA00023136"/>
    </source>
</evidence>
<dbReference type="Gene3D" id="1.20.1250.20">
    <property type="entry name" value="MFS general substrate transporter like domains"/>
    <property type="match status" value="1"/>
</dbReference>
<feature type="transmembrane region" description="Helical" evidence="7">
    <location>
        <begin position="335"/>
        <end position="358"/>
    </location>
</feature>
<dbReference type="GO" id="GO:0022857">
    <property type="term" value="F:transmembrane transporter activity"/>
    <property type="evidence" value="ECO:0007669"/>
    <property type="project" value="InterPro"/>
</dbReference>
<reference evidence="9 10" key="1">
    <citation type="submission" date="2020-08" db="EMBL/GenBank/DDBJ databases">
        <title>The genome sequence of Novosphingobium flavum 4Y4.</title>
        <authorList>
            <person name="Liu Y."/>
        </authorList>
    </citation>
    <scope>NUCLEOTIDE SEQUENCE [LARGE SCALE GENOMIC DNA]</scope>
    <source>
        <strain evidence="9 10">4Y4</strain>
    </source>
</reference>
<dbReference type="Proteomes" id="UP000520156">
    <property type="component" value="Unassembled WGS sequence"/>
</dbReference>
<comment type="caution">
    <text evidence="9">The sequence shown here is derived from an EMBL/GenBank/DDBJ whole genome shotgun (WGS) entry which is preliminary data.</text>
</comment>
<dbReference type="InterPro" id="IPR020846">
    <property type="entry name" value="MFS_dom"/>
</dbReference>
<dbReference type="PROSITE" id="PS50850">
    <property type="entry name" value="MFS"/>
    <property type="match status" value="1"/>
</dbReference>
<feature type="transmembrane region" description="Helical" evidence="7">
    <location>
        <begin position="311"/>
        <end position="329"/>
    </location>
</feature>
<feature type="transmembrane region" description="Helical" evidence="7">
    <location>
        <begin position="365"/>
        <end position="384"/>
    </location>
</feature>
<protein>
    <submittedName>
        <fullName evidence="9">MFS transporter</fullName>
    </submittedName>
</protein>
<feature type="transmembrane region" description="Helical" evidence="7">
    <location>
        <begin position="425"/>
        <end position="447"/>
    </location>
</feature>
<evidence type="ECO:0000256" key="4">
    <source>
        <dbReference type="ARBA" id="ARBA00022692"/>
    </source>
</evidence>
<feature type="transmembrane region" description="Helical" evidence="7">
    <location>
        <begin position="133"/>
        <end position="151"/>
    </location>
</feature>
<feature type="transmembrane region" description="Helical" evidence="7">
    <location>
        <begin position="172"/>
        <end position="194"/>
    </location>
</feature>
<evidence type="ECO:0000256" key="7">
    <source>
        <dbReference type="SAM" id="Phobius"/>
    </source>
</evidence>
<keyword evidence="6 7" id="KW-0472">Membrane</keyword>
<feature type="transmembrane region" description="Helical" evidence="7">
    <location>
        <begin position="76"/>
        <end position="95"/>
    </location>
</feature>
<evidence type="ECO:0000256" key="2">
    <source>
        <dbReference type="ARBA" id="ARBA00008335"/>
    </source>
</evidence>
<proteinExistence type="inferred from homology"/>
<feature type="transmembrane region" description="Helical" evidence="7">
    <location>
        <begin position="248"/>
        <end position="271"/>
    </location>
</feature>
<dbReference type="PANTHER" id="PTHR23514:SF3">
    <property type="entry name" value="BYPASS OF STOP CODON PROTEIN 6"/>
    <property type="match status" value="1"/>
</dbReference>
<dbReference type="PANTHER" id="PTHR23514">
    <property type="entry name" value="BYPASS OF STOP CODON PROTEIN 6"/>
    <property type="match status" value="1"/>
</dbReference>
<evidence type="ECO:0000313" key="9">
    <source>
        <dbReference type="EMBL" id="MBC2653574.1"/>
    </source>
</evidence>
<evidence type="ECO:0000259" key="8">
    <source>
        <dbReference type="PROSITE" id="PS50850"/>
    </source>
</evidence>
<dbReference type="AlphaFoldDB" id="A0A7X1FB90"/>
<organism evidence="9 10">
    <name type="scientific">Novosphingobium aerophilum</name>
    <dbReference type="NCBI Taxonomy" id="2839843"/>
    <lineage>
        <taxon>Bacteria</taxon>
        <taxon>Pseudomonadati</taxon>
        <taxon>Pseudomonadota</taxon>
        <taxon>Alphaproteobacteria</taxon>
        <taxon>Sphingomonadales</taxon>
        <taxon>Sphingomonadaceae</taxon>
        <taxon>Novosphingobium</taxon>
    </lineage>
</organism>
<keyword evidence="10" id="KW-1185">Reference proteome</keyword>
<name>A0A7X1FB90_9SPHN</name>
<sequence>MRTWVSCARCWGSIKHGKRGRGTMTTTRPANHRAIFWISVLALFTAAVANAIRSGASEAMKLELFDATHGASSGELIATALGNAFLGFAISLLVISPLLDKIGAKRIILFAAACFVAGPALILFAPSAGGFDAINTALNAGMILTGFGWGATEGSINAITTTMYAEDKTGKLNVLHAWWPAGMIVGGLLCVALFGAGLGWRALIALIMLPGIVLAIWAMRHEFPQTESTVAGVPFGEMLAEPFRHAGFWIFPAIMFLTASTELAPGAWVQVALTETVGMQGVLLNVYVAAIMFAMRHFAGPLEHKFSDMGLLWMSTVPAGLGLFLLATANSPVTALVAATLWAFGVCFMWPTMLAAIARRYPRSGSWGIGIVNFSGALAIYLVLPQIGKIYDHAKIEKAGGQAAFEALQPGSAGMHEVLVHAAEVSFKTISIIPVVLFFIFGAVRLVERNRKN</sequence>
<evidence type="ECO:0000256" key="5">
    <source>
        <dbReference type="ARBA" id="ARBA00022989"/>
    </source>
</evidence>
<keyword evidence="4 7" id="KW-0812">Transmembrane</keyword>
<dbReference type="EMBL" id="JACLAU010000058">
    <property type="protein sequence ID" value="MBC2653574.1"/>
    <property type="molecule type" value="Genomic_DNA"/>
</dbReference>
<feature type="transmembrane region" description="Helical" evidence="7">
    <location>
        <begin position="107"/>
        <end position="127"/>
    </location>
</feature>
<evidence type="ECO:0000313" key="10">
    <source>
        <dbReference type="Proteomes" id="UP000520156"/>
    </source>
</evidence>
<keyword evidence="3" id="KW-0813">Transport</keyword>
<feature type="transmembrane region" description="Helical" evidence="7">
    <location>
        <begin position="200"/>
        <end position="219"/>
    </location>
</feature>
<evidence type="ECO:0000256" key="3">
    <source>
        <dbReference type="ARBA" id="ARBA00022448"/>
    </source>
</evidence>
<dbReference type="RefSeq" id="WP_185684947.1">
    <property type="nucleotide sequence ID" value="NZ_JACLAU010000058.1"/>
</dbReference>
<dbReference type="InterPro" id="IPR051788">
    <property type="entry name" value="MFS_Transporter"/>
</dbReference>
<feature type="transmembrane region" description="Helical" evidence="7">
    <location>
        <begin position="34"/>
        <end position="56"/>
    </location>
</feature>
<gene>
    <name evidence="9" type="ORF">H7F49_17985</name>
</gene>
<dbReference type="SUPFAM" id="SSF103473">
    <property type="entry name" value="MFS general substrate transporter"/>
    <property type="match status" value="1"/>
</dbReference>